<comment type="caution">
    <text evidence="1">The sequence shown here is derived from an EMBL/GenBank/DDBJ whole genome shotgun (WGS) entry which is preliminary data.</text>
</comment>
<protein>
    <submittedName>
        <fullName evidence="1">Uncharacterized protein</fullName>
    </submittedName>
</protein>
<organism evidence="1">
    <name type="scientific">marine sediment metagenome</name>
    <dbReference type="NCBI Taxonomy" id="412755"/>
    <lineage>
        <taxon>unclassified sequences</taxon>
        <taxon>metagenomes</taxon>
        <taxon>ecological metagenomes</taxon>
    </lineage>
</organism>
<name>X0UND1_9ZZZZ</name>
<dbReference type="EMBL" id="BARS01019357">
    <property type="protein sequence ID" value="GAF89980.1"/>
    <property type="molecule type" value="Genomic_DNA"/>
</dbReference>
<feature type="non-terminal residue" evidence="1">
    <location>
        <position position="1"/>
    </location>
</feature>
<gene>
    <name evidence="1" type="ORF">S01H1_31377</name>
</gene>
<reference evidence="1" key="1">
    <citation type="journal article" date="2014" name="Front. Microbiol.">
        <title>High frequency of phylogenetically diverse reductive dehalogenase-homologous genes in deep subseafloor sedimentary metagenomes.</title>
        <authorList>
            <person name="Kawai M."/>
            <person name="Futagami T."/>
            <person name="Toyoda A."/>
            <person name="Takaki Y."/>
            <person name="Nishi S."/>
            <person name="Hori S."/>
            <person name="Arai W."/>
            <person name="Tsubouchi T."/>
            <person name="Morono Y."/>
            <person name="Uchiyama I."/>
            <person name="Ito T."/>
            <person name="Fujiyama A."/>
            <person name="Inagaki F."/>
            <person name="Takami H."/>
        </authorList>
    </citation>
    <scope>NUCLEOTIDE SEQUENCE</scope>
    <source>
        <strain evidence="1">Expedition CK06-06</strain>
    </source>
</reference>
<evidence type="ECO:0000313" key="1">
    <source>
        <dbReference type="EMBL" id="GAF89980.1"/>
    </source>
</evidence>
<proteinExistence type="predicted"/>
<accession>X0UND1</accession>
<sequence length="58" mass="6601">FIHLVSGLVVQPAKCTLRDVSYRGIGDMVDVWIQNPVTASSNTRQRLLWLTDEGKRKM</sequence>
<dbReference type="AlphaFoldDB" id="X0UND1"/>